<feature type="compositionally biased region" description="Basic and acidic residues" evidence="6">
    <location>
        <begin position="1"/>
        <end position="11"/>
    </location>
</feature>
<dbReference type="InterPro" id="IPR013057">
    <property type="entry name" value="AA_transpt_TM"/>
</dbReference>
<dbReference type="HOGENOM" id="CLU_027816_3_1_1"/>
<evidence type="ECO:0000256" key="2">
    <source>
        <dbReference type="ARBA" id="ARBA00008066"/>
    </source>
</evidence>
<feature type="transmembrane region" description="Helical" evidence="7">
    <location>
        <begin position="439"/>
        <end position="464"/>
    </location>
</feature>
<reference evidence="10" key="1">
    <citation type="journal article" date="2015" name="BMC Genomics">
        <title>Genomic and transcriptomic analysis of the endophytic fungus Pestalotiopsis fici reveals its lifestyle and high potential for synthesis of natural products.</title>
        <authorList>
            <person name="Wang X."/>
            <person name="Zhang X."/>
            <person name="Liu L."/>
            <person name="Xiang M."/>
            <person name="Wang W."/>
            <person name="Sun X."/>
            <person name="Che Y."/>
            <person name="Guo L."/>
            <person name="Liu G."/>
            <person name="Guo L."/>
            <person name="Wang C."/>
            <person name="Yin W.B."/>
            <person name="Stadler M."/>
            <person name="Zhang X."/>
            <person name="Liu X."/>
        </authorList>
    </citation>
    <scope>NUCLEOTIDE SEQUENCE [LARGE SCALE GENOMIC DNA]</scope>
    <source>
        <strain evidence="10">W106-1 / CGMCC3.15140</strain>
    </source>
</reference>
<dbReference type="AlphaFoldDB" id="W3WJN0"/>
<comment type="subcellular location">
    <subcellularLocation>
        <location evidence="1">Membrane</location>
        <topology evidence="1">Multi-pass membrane protein</topology>
    </subcellularLocation>
</comment>
<keyword evidence="10" id="KW-1185">Reference proteome</keyword>
<dbReference type="KEGG" id="pfy:PFICI_14001"/>
<organism evidence="9 10">
    <name type="scientific">Pestalotiopsis fici (strain W106-1 / CGMCC3.15140)</name>
    <dbReference type="NCBI Taxonomy" id="1229662"/>
    <lineage>
        <taxon>Eukaryota</taxon>
        <taxon>Fungi</taxon>
        <taxon>Dikarya</taxon>
        <taxon>Ascomycota</taxon>
        <taxon>Pezizomycotina</taxon>
        <taxon>Sordariomycetes</taxon>
        <taxon>Xylariomycetidae</taxon>
        <taxon>Amphisphaeriales</taxon>
        <taxon>Sporocadaceae</taxon>
        <taxon>Pestalotiopsis</taxon>
    </lineage>
</organism>
<feature type="transmembrane region" description="Helical" evidence="7">
    <location>
        <begin position="334"/>
        <end position="355"/>
    </location>
</feature>
<dbReference type="Gene3D" id="1.20.1740.10">
    <property type="entry name" value="Amino acid/polyamine transporter I"/>
    <property type="match status" value="1"/>
</dbReference>
<dbReference type="GO" id="GO:0016020">
    <property type="term" value="C:membrane"/>
    <property type="evidence" value="ECO:0007669"/>
    <property type="project" value="UniProtKB-SubCell"/>
</dbReference>
<feature type="region of interest" description="Disordered" evidence="6">
    <location>
        <begin position="1"/>
        <end position="24"/>
    </location>
</feature>
<feature type="transmembrane region" description="Helical" evidence="7">
    <location>
        <begin position="404"/>
        <end position="427"/>
    </location>
</feature>
<dbReference type="eggNOG" id="ENOG502RX9H">
    <property type="taxonomic scope" value="Eukaryota"/>
</dbReference>
<comment type="similarity">
    <text evidence="2">Belongs to the amino acid/polyamine transporter 2 family.</text>
</comment>
<evidence type="ECO:0000256" key="6">
    <source>
        <dbReference type="SAM" id="MobiDB-lite"/>
    </source>
</evidence>
<evidence type="ECO:0000256" key="1">
    <source>
        <dbReference type="ARBA" id="ARBA00004141"/>
    </source>
</evidence>
<feature type="transmembrane region" description="Helical" evidence="7">
    <location>
        <begin position="125"/>
        <end position="149"/>
    </location>
</feature>
<dbReference type="OrthoDB" id="40134at2759"/>
<feature type="transmembrane region" description="Helical" evidence="7">
    <location>
        <begin position="292"/>
        <end position="314"/>
    </location>
</feature>
<name>W3WJN0_PESFW</name>
<dbReference type="InParanoid" id="W3WJN0"/>
<dbReference type="Pfam" id="PF01490">
    <property type="entry name" value="Aa_trans"/>
    <property type="match status" value="1"/>
</dbReference>
<keyword evidence="5 7" id="KW-0472">Membrane</keyword>
<dbReference type="Proteomes" id="UP000030651">
    <property type="component" value="Unassembled WGS sequence"/>
</dbReference>
<dbReference type="GO" id="GO:0015179">
    <property type="term" value="F:L-amino acid transmembrane transporter activity"/>
    <property type="evidence" value="ECO:0007669"/>
    <property type="project" value="TreeGrafter"/>
</dbReference>
<gene>
    <name evidence="9" type="ORF">PFICI_14001</name>
</gene>
<evidence type="ECO:0000256" key="3">
    <source>
        <dbReference type="ARBA" id="ARBA00022692"/>
    </source>
</evidence>
<protein>
    <recommendedName>
        <fullName evidence="8">Amino acid transporter transmembrane domain-containing protein</fullName>
    </recommendedName>
</protein>
<dbReference type="PANTHER" id="PTHR22950">
    <property type="entry name" value="AMINO ACID TRANSPORTER"/>
    <property type="match status" value="1"/>
</dbReference>
<dbReference type="PANTHER" id="PTHR22950:SF683">
    <property type="entry name" value="AMINO ACID TRANSPORTER (EUROFUNG)"/>
    <property type="match status" value="1"/>
</dbReference>
<evidence type="ECO:0000256" key="7">
    <source>
        <dbReference type="SAM" id="Phobius"/>
    </source>
</evidence>
<feature type="transmembrane region" description="Helical" evidence="7">
    <location>
        <begin position="376"/>
        <end position="398"/>
    </location>
</feature>
<proteinExistence type="inferred from homology"/>
<dbReference type="RefSeq" id="XP_007840773.1">
    <property type="nucleotide sequence ID" value="XM_007842582.1"/>
</dbReference>
<feature type="transmembrane region" description="Helical" evidence="7">
    <location>
        <begin position="259"/>
        <end position="280"/>
    </location>
</feature>
<sequence>MSKEAAEKKDDEENGIQPTLSTQPGTYIQGIVHDDVFGDITQGGPNYRALGWKGTVVLMLKTQIGLGVLTIPQTFSVLGLIPGTICVVLIAAMITWSNYVIGIFKLRYPNVYGIEDIGQMFMGKFGYEFLGIMFAIYWITTASSSFIGWSTALNAISSHATCTAVYVAVAAILAAYLGSIQTLGRISLLSWIGISSILISGQHYTDHSSSISLPLTETLESVLALVISVGVQDRPASAPQSGPWQSDYVLFANPSPAEAFAAVSTIVFSFAGTPAFFNIAAEMRDPRMYTRAVLICQSIMTIIYVTLGIVVYHYCGSYVSSPALGSAGTTMKKVCYAIALPGLTVSITLFIHFTAKYLLLRFLRGTKHLTQNTPTHWATWLGCTVGSALLAYIIASAVPNLSGLVSLVGAVGGTIMSLQPMGFMWLYMFWGEKKTTKSMLWASWAVFVIVSGSFLTIAGTYGALSDIIADYRALGGTAAWTCADNSGS</sequence>
<evidence type="ECO:0000259" key="8">
    <source>
        <dbReference type="Pfam" id="PF01490"/>
    </source>
</evidence>
<accession>W3WJN0</accession>
<feature type="transmembrane region" description="Helical" evidence="7">
    <location>
        <begin position="155"/>
        <end position="176"/>
    </location>
</feature>
<dbReference type="GeneID" id="19279014"/>
<evidence type="ECO:0000313" key="9">
    <source>
        <dbReference type="EMBL" id="ETS74135.1"/>
    </source>
</evidence>
<evidence type="ECO:0000313" key="10">
    <source>
        <dbReference type="Proteomes" id="UP000030651"/>
    </source>
</evidence>
<feature type="domain" description="Amino acid transporter transmembrane" evidence="8">
    <location>
        <begin position="51"/>
        <end position="463"/>
    </location>
</feature>
<evidence type="ECO:0000256" key="4">
    <source>
        <dbReference type="ARBA" id="ARBA00022989"/>
    </source>
</evidence>
<feature type="transmembrane region" description="Helical" evidence="7">
    <location>
        <begin position="188"/>
        <end position="205"/>
    </location>
</feature>
<keyword evidence="3 7" id="KW-0812">Transmembrane</keyword>
<feature type="transmembrane region" description="Helical" evidence="7">
    <location>
        <begin position="56"/>
        <end position="75"/>
    </location>
</feature>
<evidence type="ECO:0000256" key="5">
    <source>
        <dbReference type="ARBA" id="ARBA00023136"/>
    </source>
</evidence>
<feature type="transmembrane region" description="Helical" evidence="7">
    <location>
        <begin position="81"/>
        <end position="104"/>
    </location>
</feature>
<dbReference type="EMBL" id="KI912120">
    <property type="protein sequence ID" value="ETS74135.1"/>
    <property type="molecule type" value="Genomic_DNA"/>
</dbReference>
<keyword evidence="4 7" id="KW-1133">Transmembrane helix</keyword>